<evidence type="ECO:0000313" key="2">
    <source>
        <dbReference type="Proteomes" id="UP000548423"/>
    </source>
</evidence>
<comment type="caution">
    <text evidence="1">The sequence shown here is derived from an EMBL/GenBank/DDBJ whole genome shotgun (WGS) entry which is preliminary data.</text>
</comment>
<accession>A0A852TIY9</accession>
<sequence length="178" mass="21195">MYEITVRLPTKKIERIITHLYQKGITKPFMRFHWMWSQMPTAMPLLRRGMKQQNLIFFINDYIEARERRQLVELLAIETPCRNITTGICDTFLALLWCFLIMKVHTLLVYNGGEPWMYIYGKDYINYLNDDKMGLLTYDQWKNKNSLKGSDKGNLTEEVKTTRYTEGNYSPSVFNKIL</sequence>
<proteinExistence type="predicted"/>
<gene>
    <name evidence="1" type="ORF">F4694_003859</name>
</gene>
<reference evidence="2" key="2">
    <citation type="submission" date="2020-08" db="EMBL/GenBank/DDBJ databases">
        <title>The Agave Microbiome: Exploring the role of microbial communities in plant adaptations to desert environments.</title>
        <authorList>
            <person name="Partida-Martinez L.P."/>
        </authorList>
    </citation>
    <scope>NUCLEOTIDE SEQUENCE [LARGE SCALE GENOMIC DNA]</scope>
    <source>
        <strain evidence="2">AT2.8</strain>
    </source>
</reference>
<evidence type="ECO:0000313" key="1">
    <source>
        <dbReference type="EMBL" id="NYE07074.1"/>
    </source>
</evidence>
<dbReference type="AlphaFoldDB" id="A0A852TIY9"/>
<protein>
    <submittedName>
        <fullName evidence="1">Uncharacterized protein</fullName>
    </submittedName>
</protein>
<dbReference type="EMBL" id="JACCBX010000008">
    <property type="protein sequence ID" value="NYE07074.1"/>
    <property type="molecule type" value="Genomic_DNA"/>
</dbReference>
<organism evidence="1 2">
    <name type="scientific">Neobacillus niacini</name>
    <dbReference type="NCBI Taxonomy" id="86668"/>
    <lineage>
        <taxon>Bacteria</taxon>
        <taxon>Bacillati</taxon>
        <taxon>Bacillota</taxon>
        <taxon>Bacilli</taxon>
        <taxon>Bacillales</taxon>
        <taxon>Bacillaceae</taxon>
        <taxon>Neobacillus</taxon>
    </lineage>
</organism>
<name>A0A852TIY9_9BACI</name>
<reference evidence="2" key="1">
    <citation type="submission" date="2020-07" db="EMBL/GenBank/DDBJ databases">
        <authorList>
            <person name="Partida-Martinez L."/>
            <person name="Huntemann M."/>
            <person name="Clum A."/>
            <person name="Wang J."/>
            <person name="Palaniappan K."/>
            <person name="Ritter S."/>
            <person name="Chen I.-M."/>
            <person name="Stamatis D."/>
            <person name="Reddy T."/>
            <person name="O'Malley R."/>
            <person name="Daum C."/>
            <person name="Shapiro N."/>
            <person name="Ivanova N."/>
            <person name="Kyrpides N."/>
            <person name="Woyke T."/>
        </authorList>
    </citation>
    <scope>NUCLEOTIDE SEQUENCE [LARGE SCALE GENOMIC DNA]</scope>
    <source>
        <strain evidence="2">AT2.8</strain>
    </source>
</reference>
<dbReference type="Proteomes" id="UP000548423">
    <property type="component" value="Unassembled WGS sequence"/>
</dbReference>